<name>A0A1X6MZS7_9APHY</name>
<evidence type="ECO:0000313" key="4">
    <source>
        <dbReference type="Proteomes" id="UP000194127"/>
    </source>
</evidence>
<evidence type="ECO:0000313" key="3">
    <source>
        <dbReference type="EMBL" id="OSX61855.1"/>
    </source>
</evidence>
<dbReference type="AlphaFoldDB" id="A0A1X6MZS7"/>
<keyword evidence="4" id="KW-1185">Reference proteome</keyword>
<organism evidence="3 4">
    <name type="scientific">Postia placenta MAD-698-R-SB12</name>
    <dbReference type="NCBI Taxonomy" id="670580"/>
    <lineage>
        <taxon>Eukaryota</taxon>
        <taxon>Fungi</taxon>
        <taxon>Dikarya</taxon>
        <taxon>Basidiomycota</taxon>
        <taxon>Agaricomycotina</taxon>
        <taxon>Agaricomycetes</taxon>
        <taxon>Polyporales</taxon>
        <taxon>Adustoporiaceae</taxon>
        <taxon>Rhodonia</taxon>
    </lineage>
</organism>
<dbReference type="OrthoDB" id="3147752at2759"/>
<sequence>MAAAPGGMTGNRIDGLPSTEDVVADVQRAQSPTMAQITSLEGELRTARKELEELQGKEERSRSVIQWFQAELTESQTYAKSIEDELRKFSGIKEQLREERRLTHSLGQQLATAQAAHSNTTALLDMRSSELKDAQRFLTKTDPLSDADVVRMVEHLNSQIFQAAARIADSVNFPHSNTARHGSRAGHLVGPVLAKLLQQVSHADDAFCMQLALQAGIIAWTKWLLETWNFDPRGDEGLFHDMHAYIKNKESQTVSGRWRALAHSYLMARLSDAAQSTLLDHLVLCVADLLLASGAGDCSEQAVAFIRDRHGEPLRSIIMATLQLRTVMWEDIVSRDFETTAVSGGERFDHESMKDDFNSQARTREDIGGNVLCTTGIGLVRSEKCEGPEGATRTVKVLLKAAVALESVVHELSLAAHA</sequence>
<reference evidence="3 4" key="1">
    <citation type="submission" date="2017-04" db="EMBL/GenBank/DDBJ databases">
        <title>Genome Sequence of the Model Brown-Rot Fungus Postia placenta SB12.</title>
        <authorList>
            <consortium name="DOE Joint Genome Institute"/>
            <person name="Gaskell J."/>
            <person name="Kersten P."/>
            <person name="Larrondo L.F."/>
            <person name="Canessa P."/>
            <person name="Martinez D."/>
            <person name="Hibbett D."/>
            <person name="Schmoll M."/>
            <person name="Kubicek C.P."/>
            <person name="Martinez A.T."/>
            <person name="Yadav J."/>
            <person name="Master E."/>
            <person name="Magnuson J.K."/>
            <person name="James T."/>
            <person name="Yaver D."/>
            <person name="Berka R."/>
            <person name="Labutti K."/>
            <person name="Lipzen A."/>
            <person name="Aerts A."/>
            <person name="Barry K."/>
            <person name="Henrissat B."/>
            <person name="Blanchette R."/>
            <person name="Grigoriev I."/>
            <person name="Cullen D."/>
        </authorList>
    </citation>
    <scope>NUCLEOTIDE SEQUENCE [LARGE SCALE GENOMIC DNA]</scope>
    <source>
        <strain evidence="3 4">MAD-698-R-SB12</strain>
    </source>
</reference>
<feature type="coiled-coil region" evidence="1">
    <location>
        <begin position="37"/>
        <end position="99"/>
    </location>
</feature>
<evidence type="ECO:0000256" key="1">
    <source>
        <dbReference type="SAM" id="Coils"/>
    </source>
</evidence>
<evidence type="ECO:0000256" key="2">
    <source>
        <dbReference type="SAM" id="MobiDB-lite"/>
    </source>
</evidence>
<feature type="region of interest" description="Disordered" evidence="2">
    <location>
        <begin position="1"/>
        <end position="20"/>
    </location>
</feature>
<dbReference type="EMBL" id="KZ110598">
    <property type="protein sequence ID" value="OSX61855.1"/>
    <property type="molecule type" value="Genomic_DNA"/>
</dbReference>
<dbReference type="STRING" id="670580.A0A1X6MZS7"/>
<keyword evidence="1" id="KW-0175">Coiled coil</keyword>
<protein>
    <submittedName>
        <fullName evidence="3">Uncharacterized protein</fullName>
    </submittedName>
</protein>
<dbReference type="RefSeq" id="XP_024338649.1">
    <property type="nucleotide sequence ID" value="XM_024480940.1"/>
</dbReference>
<accession>A0A1X6MZS7</accession>
<gene>
    <name evidence="3" type="ORF">POSPLADRAFT_1057614</name>
</gene>
<dbReference type="Proteomes" id="UP000194127">
    <property type="component" value="Unassembled WGS sequence"/>
</dbReference>
<proteinExistence type="predicted"/>
<dbReference type="GeneID" id="36325890"/>